<dbReference type="InterPro" id="IPR002146">
    <property type="entry name" value="ATP_synth_b/b'su_bac/chlpt"/>
</dbReference>
<evidence type="ECO:0000256" key="4">
    <source>
        <dbReference type="ARBA" id="ARBA00022692"/>
    </source>
</evidence>
<dbReference type="Proteomes" id="UP000029707">
    <property type="component" value="Unassembled WGS sequence"/>
</dbReference>
<accession>A0A4U8TNT6</accession>
<evidence type="ECO:0000256" key="13">
    <source>
        <dbReference type="HAMAP-Rule" id="MF_01398"/>
    </source>
</evidence>
<keyword evidence="4 13" id="KW-0812">Transmembrane</keyword>
<dbReference type="STRING" id="425400.LS65_00895"/>
<feature type="coiled-coil region" evidence="15">
    <location>
        <begin position="58"/>
        <end position="103"/>
    </location>
</feature>
<evidence type="ECO:0000256" key="1">
    <source>
        <dbReference type="ARBA" id="ARBA00005513"/>
    </source>
</evidence>
<feature type="chain" id="PRO_5020800807" description="ATP synthase subunit b" evidence="16">
    <location>
        <begin position="20"/>
        <end position="171"/>
    </location>
</feature>
<dbReference type="PANTHER" id="PTHR33445">
    <property type="entry name" value="ATP SYNTHASE SUBUNIT B', CHLOROPLASTIC"/>
    <property type="match status" value="1"/>
</dbReference>
<keyword evidence="8 13" id="KW-0472">Membrane</keyword>
<protein>
    <recommendedName>
        <fullName evidence="13">ATP synthase subunit b</fullName>
    </recommendedName>
    <alternativeName>
        <fullName evidence="13">ATP synthase F(0) sector subunit b</fullName>
    </alternativeName>
    <alternativeName>
        <fullName evidence="13">ATPase subunit I</fullName>
    </alternativeName>
    <alternativeName>
        <fullName evidence="13">F-type ATPase subunit b</fullName>
        <shortName evidence="13">F-ATPase subunit b</shortName>
    </alternativeName>
</protein>
<dbReference type="GO" id="GO:0005886">
    <property type="term" value="C:plasma membrane"/>
    <property type="evidence" value="ECO:0007669"/>
    <property type="project" value="UniProtKB-SubCell"/>
</dbReference>
<reference evidence="17 18" key="1">
    <citation type="journal article" date="2014" name="Genome Announc.">
        <title>Draft genome sequences of eight enterohepatic helicobacter species isolated from both laboratory and wild rodents.</title>
        <authorList>
            <person name="Sheh A."/>
            <person name="Shen Z."/>
            <person name="Fox J.G."/>
        </authorList>
    </citation>
    <scope>NUCLEOTIDE SEQUENCE [LARGE SCALE GENOMIC DNA]</scope>
    <source>
        <strain evidence="17 18">MIT 01-6451</strain>
    </source>
</reference>
<evidence type="ECO:0000256" key="15">
    <source>
        <dbReference type="SAM" id="Coils"/>
    </source>
</evidence>
<evidence type="ECO:0000256" key="10">
    <source>
        <dbReference type="ARBA" id="ARBA00025198"/>
    </source>
</evidence>
<sequence length="171" mass="19891">MKKFLCITLCVVFPSLLLASASIEESDFVQRVINFVIFVAILWYFAFDSIKGIFVNRKNAIAARLQEAQNNFHKVKQEKEAAQKRLEESKERAKSIINAAKQEAYLVEQKYNDQIKKDIETLKYALEANIEFEQRKAVQESVNKLLNELIKSDDVRLNKEEYVNIITKRIS</sequence>
<comment type="function">
    <text evidence="10 13">F(1)F(0) ATP synthase produces ATP from ADP in the presence of a proton or sodium gradient. F-type ATPases consist of two structural domains, F(1) containing the extramembraneous catalytic core and F(0) containing the membrane proton channel, linked together by a central stalk and a peripheral stalk. During catalysis, ATP synthesis in the catalytic domain of F(1) is coupled via a rotary mechanism of the central stalk subunits to proton translocation.</text>
</comment>
<dbReference type="RefSeq" id="WP_034360559.1">
    <property type="nucleotide sequence ID" value="NZ_CAJUDB010000002.1"/>
</dbReference>
<keyword evidence="3 13" id="KW-0138">CF(0)</keyword>
<dbReference type="InterPro" id="IPR050059">
    <property type="entry name" value="ATP_synthase_B_chain"/>
</dbReference>
<dbReference type="NCBIfam" id="NF006292">
    <property type="entry name" value="PRK08475.1"/>
    <property type="match status" value="1"/>
</dbReference>
<evidence type="ECO:0000256" key="5">
    <source>
        <dbReference type="ARBA" id="ARBA00022781"/>
    </source>
</evidence>
<comment type="subcellular location">
    <subcellularLocation>
        <location evidence="13">Cell membrane</location>
        <topology evidence="13">Single-pass membrane protein</topology>
    </subcellularLocation>
    <subcellularLocation>
        <location evidence="12">Endomembrane system</location>
        <topology evidence="12">Single-pass membrane protein</topology>
    </subcellularLocation>
</comment>
<dbReference type="GeneID" id="82321457"/>
<dbReference type="Pfam" id="PF00430">
    <property type="entry name" value="ATP-synt_B"/>
    <property type="match status" value="1"/>
</dbReference>
<organism evidence="17 18">
    <name type="scientific">Helicobacter japonicus</name>
    <dbReference type="NCBI Taxonomy" id="425400"/>
    <lineage>
        <taxon>Bacteria</taxon>
        <taxon>Pseudomonadati</taxon>
        <taxon>Campylobacterota</taxon>
        <taxon>Epsilonproteobacteria</taxon>
        <taxon>Campylobacterales</taxon>
        <taxon>Helicobacteraceae</taxon>
        <taxon>Helicobacter</taxon>
    </lineage>
</organism>
<dbReference type="GO" id="GO:0045259">
    <property type="term" value="C:proton-transporting ATP synthase complex"/>
    <property type="evidence" value="ECO:0007669"/>
    <property type="project" value="UniProtKB-KW"/>
</dbReference>
<dbReference type="GO" id="GO:0012505">
    <property type="term" value="C:endomembrane system"/>
    <property type="evidence" value="ECO:0007669"/>
    <property type="project" value="UniProtKB-SubCell"/>
</dbReference>
<keyword evidence="13" id="KW-1003">Cell membrane</keyword>
<dbReference type="PANTHER" id="PTHR33445:SF2">
    <property type="entry name" value="ATP SYNTHASE SUBUNIT B', CHLOROPLASTIC"/>
    <property type="match status" value="1"/>
</dbReference>
<gene>
    <name evidence="13" type="primary">atpF</name>
    <name evidence="17" type="ORF">LS65_003230</name>
</gene>
<evidence type="ECO:0000313" key="17">
    <source>
        <dbReference type="EMBL" id="TLE02167.1"/>
    </source>
</evidence>
<keyword evidence="7 13" id="KW-0406">Ion transport</keyword>
<dbReference type="CDD" id="cd06503">
    <property type="entry name" value="ATP-synt_Fo_b"/>
    <property type="match status" value="1"/>
</dbReference>
<dbReference type="OrthoDB" id="5373033at2"/>
<keyword evidence="9 13" id="KW-0066">ATP synthesis</keyword>
<comment type="caution">
    <text evidence="17">The sequence shown here is derived from an EMBL/GenBank/DDBJ whole genome shotgun (WGS) entry which is preliminary data.</text>
</comment>
<evidence type="ECO:0000256" key="16">
    <source>
        <dbReference type="SAM" id="SignalP"/>
    </source>
</evidence>
<comment type="similarity">
    <text evidence="1 13 14">Belongs to the ATPase B chain family.</text>
</comment>
<comment type="subunit">
    <text evidence="13">F-type ATPases have 2 components, F(1) - the catalytic core - and F(0) - the membrane proton channel. F(1) has five subunits: alpha(3), beta(3), gamma(1), delta(1), epsilon(1). F(0) has three main subunits: a(1), b(2) and c(10-14). The alpha and beta chains form an alternating ring which encloses part of the gamma chain. F(1) is attached to F(0) by a central stalk formed by the gamma and epsilon chains, while a peripheral stalk is formed by the delta and b chains.</text>
</comment>
<keyword evidence="18" id="KW-1185">Reference proteome</keyword>
<keyword evidence="5 13" id="KW-0375">Hydrogen ion transport</keyword>
<evidence type="ECO:0000256" key="9">
    <source>
        <dbReference type="ARBA" id="ARBA00023310"/>
    </source>
</evidence>
<comment type="function">
    <text evidence="11">Component of the F(0) channel, it forms part of the peripheral stalk, linking F(1) to F(0). The b'-subunit is a diverged and duplicated form of b found in plants and photosynthetic bacteria.</text>
</comment>
<evidence type="ECO:0000256" key="7">
    <source>
        <dbReference type="ARBA" id="ARBA00023065"/>
    </source>
</evidence>
<dbReference type="AlphaFoldDB" id="A0A4U8TNT6"/>
<dbReference type="GO" id="GO:0046961">
    <property type="term" value="F:proton-transporting ATPase activity, rotational mechanism"/>
    <property type="evidence" value="ECO:0007669"/>
    <property type="project" value="TreeGrafter"/>
</dbReference>
<evidence type="ECO:0000313" key="18">
    <source>
        <dbReference type="Proteomes" id="UP000029707"/>
    </source>
</evidence>
<dbReference type="EMBL" id="JRMQ02000003">
    <property type="protein sequence ID" value="TLE02167.1"/>
    <property type="molecule type" value="Genomic_DNA"/>
</dbReference>
<dbReference type="GO" id="GO:0046933">
    <property type="term" value="F:proton-transporting ATP synthase activity, rotational mechanism"/>
    <property type="evidence" value="ECO:0007669"/>
    <property type="project" value="UniProtKB-UniRule"/>
</dbReference>
<evidence type="ECO:0000256" key="2">
    <source>
        <dbReference type="ARBA" id="ARBA00022448"/>
    </source>
</evidence>
<evidence type="ECO:0000256" key="3">
    <source>
        <dbReference type="ARBA" id="ARBA00022547"/>
    </source>
</evidence>
<feature type="signal peptide" evidence="16">
    <location>
        <begin position="1"/>
        <end position="19"/>
    </location>
</feature>
<keyword evidence="2 13" id="KW-0813">Transport</keyword>
<dbReference type="HAMAP" id="MF_01398">
    <property type="entry name" value="ATP_synth_b_bprime"/>
    <property type="match status" value="1"/>
</dbReference>
<keyword evidence="16" id="KW-0732">Signal</keyword>
<evidence type="ECO:0000256" key="11">
    <source>
        <dbReference type="ARBA" id="ARBA00025614"/>
    </source>
</evidence>
<evidence type="ECO:0000256" key="8">
    <source>
        <dbReference type="ARBA" id="ARBA00023136"/>
    </source>
</evidence>
<evidence type="ECO:0000256" key="14">
    <source>
        <dbReference type="RuleBase" id="RU003848"/>
    </source>
</evidence>
<keyword evidence="6 13" id="KW-1133">Transmembrane helix</keyword>
<evidence type="ECO:0000256" key="6">
    <source>
        <dbReference type="ARBA" id="ARBA00022989"/>
    </source>
</evidence>
<feature type="transmembrane region" description="Helical" evidence="13">
    <location>
        <begin position="31"/>
        <end position="47"/>
    </location>
</feature>
<name>A0A4U8TNT6_9HELI</name>
<keyword evidence="15" id="KW-0175">Coiled coil</keyword>
<evidence type="ECO:0000256" key="12">
    <source>
        <dbReference type="ARBA" id="ARBA00037847"/>
    </source>
</evidence>
<proteinExistence type="inferred from homology"/>